<dbReference type="PANTHER" id="PTHR38451:SF1">
    <property type="entry name" value="TRNA (ADENINE(22)-N(1))-METHYLTRANSFERASE"/>
    <property type="match status" value="1"/>
</dbReference>
<dbReference type="InterPro" id="IPR029063">
    <property type="entry name" value="SAM-dependent_MTases_sf"/>
</dbReference>
<evidence type="ECO:0000313" key="2">
    <source>
        <dbReference type="Proteomes" id="UP000236394"/>
    </source>
</evidence>
<name>A0A2J8B4H0_9FIRM</name>
<proteinExistence type="predicted"/>
<dbReference type="SUPFAM" id="SSF53335">
    <property type="entry name" value="S-adenosyl-L-methionine-dependent methyltransferases"/>
    <property type="match status" value="1"/>
</dbReference>
<dbReference type="PANTHER" id="PTHR38451">
    <property type="entry name" value="TRNA (ADENINE(22)-N(1))-METHYLTRANSFERASE"/>
    <property type="match status" value="1"/>
</dbReference>
<sequence>MSRKIHLSVRMRMILEMLQPTPRLLDVGCDHGYLSVAAVERNIAATAVAIDVRSKPLEKATNLISKCNLQHLITTDLSDGLNNIELSRQDAIIIAGMGGIEIGEILRRTDLAERNKIGQVILHPTRSAYELRKVLQELHLDIVDERLCREKEKIYVIIKAIPVESNSNPSARLSEAELFFGPCLWQELQTQLKSEQTLDTLMFGYLNNRLTALNNLNYNTDYRQRCGLIRLELEGLYNR</sequence>
<organism evidence="1 2">
    <name type="scientific">Mageeibacillus indolicus</name>
    <dbReference type="NCBI Taxonomy" id="884684"/>
    <lineage>
        <taxon>Bacteria</taxon>
        <taxon>Bacillati</taxon>
        <taxon>Bacillota</taxon>
        <taxon>Clostridia</taxon>
        <taxon>Eubacteriales</taxon>
        <taxon>Oscillospiraceae</taxon>
        <taxon>Mageeibacillus</taxon>
    </lineage>
</organism>
<dbReference type="RefSeq" id="WP_102892272.1">
    <property type="nucleotide sequence ID" value="NZ_NBZD01000001.1"/>
</dbReference>
<evidence type="ECO:0000313" key="1">
    <source>
        <dbReference type="EMBL" id="PNH19670.1"/>
    </source>
</evidence>
<dbReference type="EMBL" id="NBZD01000001">
    <property type="protein sequence ID" value="PNH19670.1"/>
    <property type="molecule type" value="Genomic_DNA"/>
</dbReference>
<comment type="caution">
    <text evidence="1">The sequence shown here is derived from an EMBL/GenBank/DDBJ whole genome shotgun (WGS) entry which is preliminary data.</text>
</comment>
<dbReference type="Pfam" id="PF12847">
    <property type="entry name" value="Methyltransf_18"/>
    <property type="match status" value="1"/>
</dbReference>
<protein>
    <recommendedName>
        <fullName evidence="3">SAM-dependent methyltransferase</fullName>
    </recommendedName>
</protein>
<accession>A0A2J8B4H0</accession>
<dbReference type="Proteomes" id="UP000236394">
    <property type="component" value="Unassembled WGS sequence"/>
</dbReference>
<reference evidence="2" key="1">
    <citation type="submission" date="2017-04" db="EMBL/GenBank/DDBJ databases">
        <authorList>
            <person name="Bumgarner R.E."/>
            <person name="Fredricks D.N."/>
            <person name="Srinivasan S."/>
        </authorList>
    </citation>
    <scope>NUCLEOTIDE SEQUENCE [LARGE SCALE GENOMIC DNA]</scope>
    <source>
        <strain evidence="2">KA00405</strain>
    </source>
</reference>
<gene>
    <name evidence="1" type="ORF">B7R76_01945</name>
</gene>
<dbReference type="AlphaFoldDB" id="A0A2J8B4H0"/>
<evidence type="ECO:0008006" key="3">
    <source>
        <dbReference type="Google" id="ProtNLM"/>
    </source>
</evidence>
<dbReference type="Gene3D" id="3.40.50.150">
    <property type="entry name" value="Vaccinia Virus protein VP39"/>
    <property type="match status" value="1"/>
</dbReference>